<proteinExistence type="predicted"/>
<feature type="compositionally biased region" description="Basic and acidic residues" evidence="1">
    <location>
        <begin position="45"/>
        <end position="56"/>
    </location>
</feature>
<sequence>MAKSKRSSQVKANNRRLKAQVFGPVELARAERLSAKLLELASQPKPEKEGNDKEMEGIEAPEQKTTSSAHDDETMDIDSGAAAERRKLGRKKIEKRRSKKSSIVFPSFKSKRSTKKRR</sequence>
<name>A0ABR3XAB1_9PEZI</name>
<dbReference type="Proteomes" id="UP001586593">
    <property type="component" value="Unassembled WGS sequence"/>
</dbReference>
<gene>
    <name evidence="3" type="ORF">VTK73DRAFT_1330</name>
</gene>
<evidence type="ECO:0000259" key="2">
    <source>
        <dbReference type="Pfam" id="PF10338"/>
    </source>
</evidence>
<feature type="compositionally biased region" description="Basic residues" evidence="1">
    <location>
        <begin position="1"/>
        <end position="18"/>
    </location>
</feature>
<comment type="caution">
    <text evidence="3">The sequence shown here is derived from an EMBL/GenBank/DDBJ whole genome shotgun (WGS) entry which is preliminary data.</text>
</comment>
<reference evidence="3 4" key="1">
    <citation type="journal article" date="2024" name="Commun. Biol.">
        <title>Comparative genomic analysis of thermophilic fungi reveals convergent evolutionary adaptations and gene losses.</title>
        <authorList>
            <person name="Steindorff A.S."/>
            <person name="Aguilar-Pontes M.V."/>
            <person name="Robinson A.J."/>
            <person name="Andreopoulos B."/>
            <person name="LaButti K."/>
            <person name="Kuo A."/>
            <person name="Mondo S."/>
            <person name="Riley R."/>
            <person name="Otillar R."/>
            <person name="Haridas S."/>
            <person name="Lipzen A."/>
            <person name="Grimwood J."/>
            <person name="Schmutz J."/>
            <person name="Clum A."/>
            <person name="Reid I.D."/>
            <person name="Moisan M.C."/>
            <person name="Butler G."/>
            <person name="Nguyen T.T.M."/>
            <person name="Dewar K."/>
            <person name="Conant G."/>
            <person name="Drula E."/>
            <person name="Henrissat B."/>
            <person name="Hansel C."/>
            <person name="Singer S."/>
            <person name="Hutchinson M.I."/>
            <person name="de Vries R.P."/>
            <person name="Natvig D.O."/>
            <person name="Powell A.J."/>
            <person name="Tsang A."/>
            <person name="Grigoriev I.V."/>
        </authorList>
    </citation>
    <scope>NUCLEOTIDE SEQUENCE [LARGE SCALE GENOMIC DNA]</scope>
    <source>
        <strain evidence="3 4">ATCC 24622</strain>
    </source>
</reference>
<feature type="region of interest" description="Disordered" evidence="1">
    <location>
        <begin position="38"/>
        <end position="118"/>
    </location>
</feature>
<evidence type="ECO:0000256" key="1">
    <source>
        <dbReference type="SAM" id="MobiDB-lite"/>
    </source>
</evidence>
<accession>A0ABR3XAB1</accession>
<evidence type="ECO:0000313" key="3">
    <source>
        <dbReference type="EMBL" id="KAL1872780.1"/>
    </source>
</evidence>
<dbReference type="PANTHER" id="PTHR28219:SF1">
    <property type="entry name" value="UPF0642 PROTEIN YBL028C"/>
    <property type="match status" value="1"/>
</dbReference>
<keyword evidence="4" id="KW-1185">Reference proteome</keyword>
<protein>
    <recommendedName>
        <fullName evidence="2">DUF2423 domain-containing protein</fullName>
    </recommendedName>
</protein>
<feature type="compositionally biased region" description="Basic residues" evidence="1">
    <location>
        <begin position="109"/>
        <end position="118"/>
    </location>
</feature>
<organism evidence="3 4">
    <name type="scientific">Phialemonium thermophilum</name>
    <dbReference type="NCBI Taxonomy" id="223376"/>
    <lineage>
        <taxon>Eukaryota</taxon>
        <taxon>Fungi</taxon>
        <taxon>Dikarya</taxon>
        <taxon>Ascomycota</taxon>
        <taxon>Pezizomycotina</taxon>
        <taxon>Sordariomycetes</taxon>
        <taxon>Sordariomycetidae</taxon>
        <taxon>Cephalothecales</taxon>
        <taxon>Cephalothecaceae</taxon>
        <taxon>Phialemonium</taxon>
    </lineage>
</organism>
<dbReference type="PANTHER" id="PTHR28219">
    <property type="entry name" value="UPF0642 PROTEIN YBL028C"/>
    <property type="match status" value="1"/>
</dbReference>
<feature type="domain" description="DUF2423" evidence="2">
    <location>
        <begin position="1"/>
        <end position="44"/>
    </location>
</feature>
<feature type="compositionally biased region" description="Basic residues" evidence="1">
    <location>
        <begin position="87"/>
        <end position="100"/>
    </location>
</feature>
<dbReference type="EMBL" id="JAZHXJ010000132">
    <property type="protein sequence ID" value="KAL1872780.1"/>
    <property type="molecule type" value="Genomic_DNA"/>
</dbReference>
<evidence type="ECO:0000313" key="4">
    <source>
        <dbReference type="Proteomes" id="UP001586593"/>
    </source>
</evidence>
<dbReference type="InterPro" id="IPR019434">
    <property type="entry name" value="DUF2423"/>
</dbReference>
<feature type="region of interest" description="Disordered" evidence="1">
    <location>
        <begin position="1"/>
        <end position="22"/>
    </location>
</feature>
<dbReference type="Pfam" id="PF10338">
    <property type="entry name" value="YBL028C_N"/>
    <property type="match status" value="1"/>
</dbReference>